<evidence type="ECO:0000313" key="2">
    <source>
        <dbReference type="Proteomes" id="UP000826212"/>
    </source>
</evidence>
<dbReference type="Proteomes" id="UP000826212">
    <property type="component" value="Chromosome"/>
</dbReference>
<proteinExistence type="predicted"/>
<sequence>MINQPIKTDNLFHNISVKDDMESFKVLFSEFYPVLCLYCKRFIKDKETCEDIVQGVFTSIWEQRKYINITTSIRSYLLTSARNGCLNYLKRASRTEHFEQQILENSQLYANSSEDLISISELEQMLKDALEKLPESYRKVFEMSRIQKKKNKEIAQEIGVSEKTVERRKKFVTDHLKKNFKDYYSIILLLYIMKY</sequence>
<accession>A0AC61NIZ9</accession>
<reference evidence="1" key="1">
    <citation type="submission" date="2021-08" db="EMBL/GenBank/DDBJ databases">
        <title>Novel anaerobic bacterium isolated from sea squirt in East Sea, Republic of Korea.</title>
        <authorList>
            <person name="Nguyen T.H."/>
            <person name="Li Z."/>
            <person name="Lee Y.-J."/>
            <person name="Ko J."/>
            <person name="Kim S.-G."/>
        </authorList>
    </citation>
    <scope>NUCLEOTIDE SEQUENCE</scope>
    <source>
        <strain evidence="1">KCTC 25031</strain>
    </source>
</reference>
<dbReference type="EMBL" id="CP081303">
    <property type="protein sequence ID" value="QZE14235.1"/>
    <property type="molecule type" value="Genomic_DNA"/>
</dbReference>
<keyword evidence="2" id="KW-1185">Reference proteome</keyword>
<protein>
    <submittedName>
        <fullName evidence="1">RNA polymerase sigma-70 factor</fullName>
    </submittedName>
</protein>
<gene>
    <name evidence="1" type="ORF">K4L44_17250</name>
</gene>
<name>A0AC61NIZ9_9BACT</name>
<evidence type="ECO:0000313" key="1">
    <source>
        <dbReference type="EMBL" id="QZE14235.1"/>
    </source>
</evidence>
<organism evidence="1 2">
    <name type="scientific">Halosquirtibacter laminarini</name>
    <dbReference type="NCBI Taxonomy" id="3374600"/>
    <lineage>
        <taxon>Bacteria</taxon>
        <taxon>Pseudomonadati</taxon>
        <taxon>Bacteroidota</taxon>
        <taxon>Bacteroidia</taxon>
        <taxon>Marinilabiliales</taxon>
        <taxon>Prolixibacteraceae</taxon>
        <taxon>Halosquirtibacter</taxon>
    </lineage>
</organism>